<evidence type="ECO:0000259" key="16">
    <source>
        <dbReference type="SMART" id="SM00861"/>
    </source>
</evidence>
<comment type="catalytic activity">
    <reaction evidence="9 15">
        <text>D-sedoheptulose 7-phosphate + D-glyceraldehyde 3-phosphate = aldehydo-D-ribose 5-phosphate + D-xylulose 5-phosphate</text>
        <dbReference type="Rhea" id="RHEA:10508"/>
        <dbReference type="ChEBI" id="CHEBI:57483"/>
        <dbReference type="ChEBI" id="CHEBI:57737"/>
        <dbReference type="ChEBI" id="CHEBI:58273"/>
        <dbReference type="ChEBI" id="CHEBI:59776"/>
        <dbReference type="EC" id="2.2.1.1"/>
    </reaction>
</comment>
<comment type="function">
    <text evidence="15">Catalyzes the transfer of a two-carbon ketol group from a ketose donor to an aldose acceptor, via a covalent intermediate with the cofactor thiamine pyrophosphate.</text>
</comment>
<dbReference type="CDD" id="cd07033">
    <property type="entry name" value="TPP_PYR_DXS_TK_like"/>
    <property type="match status" value="1"/>
</dbReference>
<keyword evidence="8 12" id="KW-0786">Thiamine pyrophosphate</keyword>
<gene>
    <name evidence="17" type="ORF">BCR44DRAFT_41501</name>
</gene>
<feature type="site" description="Important for catalytic activity" evidence="14">
    <location>
        <position position="32"/>
    </location>
</feature>
<evidence type="ECO:0000256" key="6">
    <source>
        <dbReference type="ARBA" id="ARBA00022723"/>
    </source>
</evidence>
<dbReference type="InterPro" id="IPR029061">
    <property type="entry name" value="THDP-binding"/>
</dbReference>
<dbReference type="OrthoDB" id="10267175at2759"/>
<keyword evidence="5 15" id="KW-0808">Transferase</keyword>
<evidence type="ECO:0000313" key="17">
    <source>
        <dbReference type="EMBL" id="ORZ38088.1"/>
    </source>
</evidence>
<evidence type="ECO:0000256" key="14">
    <source>
        <dbReference type="PIRSR" id="PIRSR605478-5"/>
    </source>
</evidence>
<dbReference type="Pfam" id="PF00456">
    <property type="entry name" value="Transketolase_N"/>
    <property type="match status" value="1"/>
</dbReference>
<feature type="binding site" evidence="11">
    <location>
        <position position="531"/>
    </location>
    <ligand>
        <name>substrate</name>
    </ligand>
</feature>
<name>A0A1Y2HTZ9_9FUNG</name>
<dbReference type="PROSITE" id="PS00801">
    <property type="entry name" value="TRANSKETOLASE_1"/>
    <property type="match status" value="1"/>
</dbReference>
<evidence type="ECO:0000256" key="11">
    <source>
        <dbReference type="PIRSR" id="PIRSR605478-2"/>
    </source>
</evidence>
<feature type="site" description="Important for catalytic activity" evidence="14">
    <location>
        <position position="268"/>
    </location>
</feature>
<dbReference type="InterPro" id="IPR005478">
    <property type="entry name" value="Transketolase_bac-like"/>
</dbReference>
<evidence type="ECO:0000256" key="5">
    <source>
        <dbReference type="ARBA" id="ARBA00022679"/>
    </source>
</evidence>
<evidence type="ECO:0000256" key="7">
    <source>
        <dbReference type="ARBA" id="ARBA00022842"/>
    </source>
</evidence>
<evidence type="ECO:0000256" key="10">
    <source>
        <dbReference type="PIRSR" id="PIRSR605478-1"/>
    </source>
</evidence>
<evidence type="ECO:0000256" key="9">
    <source>
        <dbReference type="ARBA" id="ARBA00049473"/>
    </source>
</evidence>
<dbReference type="EC" id="2.2.1.1" evidence="4 15"/>
<dbReference type="InterPro" id="IPR005475">
    <property type="entry name" value="Transketolase-like_Pyr-bd"/>
</dbReference>
<dbReference type="STRING" id="765915.A0A1Y2HTZ9"/>
<dbReference type="AlphaFoldDB" id="A0A1Y2HTZ9"/>
<dbReference type="SUPFAM" id="SSF52518">
    <property type="entry name" value="Thiamin diphosphate-binding fold (THDP-binding)"/>
    <property type="match status" value="2"/>
</dbReference>
<keyword evidence="18" id="KW-1185">Reference proteome</keyword>
<proteinExistence type="inferred from homology"/>
<feature type="binding site" evidence="11">
    <location>
        <position position="390"/>
    </location>
    <ligand>
        <name>substrate</name>
    </ligand>
</feature>
<dbReference type="SUPFAM" id="SSF52922">
    <property type="entry name" value="TK C-terminal domain-like"/>
    <property type="match status" value="1"/>
</dbReference>
<accession>A0A1Y2HTZ9</accession>
<dbReference type="InterPro" id="IPR055152">
    <property type="entry name" value="Transketolase-like_C_2"/>
</dbReference>
<dbReference type="NCBIfam" id="TIGR00232">
    <property type="entry name" value="tktlase_bact"/>
    <property type="match status" value="1"/>
</dbReference>
<comment type="subunit">
    <text evidence="3 15">Homodimer.</text>
</comment>
<dbReference type="GO" id="GO:0005634">
    <property type="term" value="C:nucleus"/>
    <property type="evidence" value="ECO:0007669"/>
    <property type="project" value="TreeGrafter"/>
</dbReference>
<feature type="binding site" evidence="11">
    <location>
        <position position="480"/>
    </location>
    <ligand>
        <name>substrate</name>
    </ligand>
</feature>
<feature type="binding site" evidence="11">
    <location>
        <position position="472"/>
    </location>
    <ligand>
        <name>substrate</name>
    </ligand>
</feature>
<feature type="binding site" evidence="12">
    <location>
        <position position="72"/>
    </location>
    <ligand>
        <name>thiamine diphosphate</name>
        <dbReference type="ChEBI" id="CHEBI:58937"/>
    </ligand>
</feature>
<dbReference type="Proteomes" id="UP000193411">
    <property type="component" value="Unassembled WGS sequence"/>
</dbReference>
<dbReference type="EMBL" id="MCFL01000010">
    <property type="protein sequence ID" value="ORZ38088.1"/>
    <property type="molecule type" value="Genomic_DNA"/>
</dbReference>
<evidence type="ECO:0000313" key="18">
    <source>
        <dbReference type="Proteomes" id="UP000193411"/>
    </source>
</evidence>
<protein>
    <recommendedName>
        <fullName evidence="4 15">Transketolase</fullName>
        <ecNumber evidence="4 15">2.2.1.1</ecNumber>
    </recommendedName>
</protein>
<dbReference type="GO" id="GO:0004802">
    <property type="term" value="F:transketolase activity"/>
    <property type="evidence" value="ECO:0007669"/>
    <property type="project" value="UniProtKB-EC"/>
</dbReference>
<dbReference type="CDD" id="cd02012">
    <property type="entry name" value="TPP_TK"/>
    <property type="match status" value="1"/>
</dbReference>
<dbReference type="Gene3D" id="3.40.50.970">
    <property type="match status" value="2"/>
</dbReference>
<dbReference type="GO" id="GO:0046872">
    <property type="term" value="F:metal ion binding"/>
    <property type="evidence" value="ECO:0007669"/>
    <property type="project" value="UniProtKB-KW"/>
</dbReference>
<evidence type="ECO:0000256" key="13">
    <source>
        <dbReference type="PIRSR" id="PIRSR605478-4"/>
    </source>
</evidence>
<comment type="similarity">
    <text evidence="2 15">Belongs to the transketolase family.</text>
</comment>
<evidence type="ECO:0000256" key="8">
    <source>
        <dbReference type="ARBA" id="ARBA00023052"/>
    </source>
</evidence>
<comment type="cofactor">
    <cofactor evidence="1">
        <name>Co(2+)</name>
        <dbReference type="ChEBI" id="CHEBI:48828"/>
    </cofactor>
</comment>
<evidence type="ECO:0000256" key="3">
    <source>
        <dbReference type="ARBA" id="ARBA00011738"/>
    </source>
</evidence>
<dbReference type="InterPro" id="IPR009014">
    <property type="entry name" value="Transketo_C/PFOR_II"/>
</dbReference>
<feature type="binding site" evidence="13">
    <location>
        <position position="193"/>
    </location>
    <ligand>
        <name>Mg(2+)</name>
        <dbReference type="ChEBI" id="CHEBI:18420"/>
    </ligand>
</feature>
<feature type="binding site" evidence="12">
    <location>
        <position position="268"/>
    </location>
    <ligand>
        <name>thiamine diphosphate</name>
        <dbReference type="ChEBI" id="CHEBI:58937"/>
    </ligand>
</feature>
<feature type="active site" description="Proton donor" evidence="10">
    <location>
        <position position="422"/>
    </location>
</feature>
<dbReference type="FunFam" id="3.40.50.970:FF:000003">
    <property type="entry name" value="Transketolase"/>
    <property type="match status" value="1"/>
</dbReference>
<feature type="binding site" evidence="12">
    <location>
        <position position="162"/>
    </location>
    <ligand>
        <name>thiamine diphosphate</name>
        <dbReference type="ChEBI" id="CHEBI:58937"/>
    </ligand>
</feature>
<dbReference type="PROSITE" id="PS00802">
    <property type="entry name" value="TRANSKETOLASE_2"/>
    <property type="match status" value="1"/>
</dbReference>
<dbReference type="InterPro" id="IPR049557">
    <property type="entry name" value="Transketolase_CS"/>
</dbReference>
<feature type="binding site" evidence="11">
    <location>
        <position position="363"/>
    </location>
    <ligand>
        <name>substrate</name>
    </ligand>
</feature>
<keyword evidence="15" id="KW-0106">Calcium</keyword>
<dbReference type="FunFam" id="3.40.50.920:FF:000003">
    <property type="entry name" value="Transketolase"/>
    <property type="match status" value="1"/>
</dbReference>
<dbReference type="Pfam" id="PF22613">
    <property type="entry name" value="Transketolase_C_1"/>
    <property type="match status" value="1"/>
</dbReference>
<dbReference type="Pfam" id="PF02779">
    <property type="entry name" value="Transket_pyr"/>
    <property type="match status" value="1"/>
</dbReference>
<feature type="binding site" evidence="11">
    <location>
        <position position="32"/>
    </location>
    <ligand>
        <name>substrate</name>
    </ligand>
</feature>
<dbReference type="InterPro" id="IPR020826">
    <property type="entry name" value="Transketolase_BS"/>
</dbReference>
<feature type="non-terminal residue" evidence="17">
    <location>
        <position position="683"/>
    </location>
</feature>
<comment type="cofactor">
    <cofactor evidence="13">
        <name>Mg(2+)</name>
        <dbReference type="ChEBI" id="CHEBI:18420"/>
    </cofactor>
    <text evidence="13">Binds 1 Mg(2+) ion per subunit. Can also utilize other divalent metal cations, such as Ca(2+), Mn(2+) and Co(2+).</text>
</comment>
<dbReference type="Gene3D" id="3.40.50.920">
    <property type="match status" value="1"/>
</dbReference>
<dbReference type="SMART" id="SM00861">
    <property type="entry name" value="Transket_pyr"/>
    <property type="match status" value="1"/>
</dbReference>
<organism evidence="17 18">
    <name type="scientific">Catenaria anguillulae PL171</name>
    <dbReference type="NCBI Taxonomy" id="765915"/>
    <lineage>
        <taxon>Eukaryota</taxon>
        <taxon>Fungi</taxon>
        <taxon>Fungi incertae sedis</taxon>
        <taxon>Blastocladiomycota</taxon>
        <taxon>Blastocladiomycetes</taxon>
        <taxon>Blastocladiales</taxon>
        <taxon>Catenariaceae</taxon>
        <taxon>Catenaria</taxon>
    </lineage>
</organism>
<dbReference type="FunFam" id="3.40.50.970:FF:000004">
    <property type="entry name" value="Transketolase"/>
    <property type="match status" value="1"/>
</dbReference>
<feature type="binding site" evidence="12">
    <location>
        <begin position="120"/>
        <end position="122"/>
    </location>
    <ligand>
        <name>thiamine diphosphate</name>
        <dbReference type="ChEBI" id="CHEBI:58937"/>
    </ligand>
</feature>
<feature type="binding site" evidence="11">
    <location>
        <position position="268"/>
    </location>
    <ligand>
        <name>substrate</name>
    </ligand>
</feature>
<feature type="binding site" evidence="12">
    <location>
        <position position="448"/>
    </location>
    <ligand>
        <name>thiamine diphosphate</name>
        <dbReference type="ChEBI" id="CHEBI:58937"/>
    </ligand>
</feature>
<feature type="domain" description="Transketolase-like pyrimidine-binding" evidence="16">
    <location>
        <begin position="360"/>
        <end position="536"/>
    </location>
</feature>
<evidence type="ECO:0000256" key="2">
    <source>
        <dbReference type="ARBA" id="ARBA00007131"/>
    </source>
</evidence>
<reference evidence="17 18" key="1">
    <citation type="submission" date="2016-07" db="EMBL/GenBank/DDBJ databases">
        <title>Pervasive Adenine N6-methylation of Active Genes in Fungi.</title>
        <authorList>
            <consortium name="DOE Joint Genome Institute"/>
            <person name="Mondo S.J."/>
            <person name="Dannebaum R.O."/>
            <person name="Kuo R.C."/>
            <person name="Labutti K."/>
            <person name="Haridas S."/>
            <person name="Kuo A."/>
            <person name="Salamov A."/>
            <person name="Ahrendt S.R."/>
            <person name="Lipzen A."/>
            <person name="Sullivan W."/>
            <person name="Andreopoulos W.B."/>
            <person name="Clum A."/>
            <person name="Lindquist E."/>
            <person name="Daum C."/>
            <person name="Ramamoorthy G.K."/>
            <person name="Gryganskyi A."/>
            <person name="Culley D."/>
            <person name="Magnuson J.K."/>
            <person name="James T.Y."/>
            <person name="O'Malley M.A."/>
            <person name="Stajich J.E."/>
            <person name="Spatafora J.W."/>
            <person name="Visel A."/>
            <person name="Grigoriev I.V."/>
        </authorList>
    </citation>
    <scope>NUCLEOTIDE SEQUENCE [LARGE SCALE GENOMIC DNA]</scope>
    <source>
        <strain evidence="17 18">PL171</strain>
    </source>
</reference>
<dbReference type="GO" id="GO:0006098">
    <property type="term" value="P:pentose-phosphate shunt"/>
    <property type="evidence" value="ECO:0007669"/>
    <property type="project" value="TreeGrafter"/>
</dbReference>
<evidence type="ECO:0000256" key="15">
    <source>
        <dbReference type="RuleBase" id="RU004996"/>
    </source>
</evidence>
<comment type="caution">
    <text evidence="17">The sequence shown here is derived from an EMBL/GenBank/DDBJ whole genome shotgun (WGS) entry which is preliminary data.</text>
</comment>
<keyword evidence="7 13" id="KW-0460">Magnesium</keyword>
<evidence type="ECO:0000256" key="12">
    <source>
        <dbReference type="PIRSR" id="PIRSR605478-3"/>
    </source>
</evidence>
<feature type="binding site" evidence="13">
    <location>
        <position position="161"/>
    </location>
    <ligand>
        <name>Mg(2+)</name>
        <dbReference type="ChEBI" id="CHEBI:18420"/>
    </ligand>
</feature>
<dbReference type="InterPro" id="IPR005474">
    <property type="entry name" value="Transketolase_N"/>
</dbReference>
<comment type="cofactor">
    <cofactor evidence="12">
        <name>thiamine diphosphate</name>
        <dbReference type="ChEBI" id="CHEBI:58937"/>
    </cofactor>
    <text evidence="12">Binds 1 thiamine pyrophosphate per subunit. During the reaction, the substrate forms a covalent intermediate with the cofactor.</text>
</comment>
<feature type="binding site" evidence="12">
    <location>
        <position position="191"/>
    </location>
    <ligand>
        <name>thiamine diphosphate</name>
        <dbReference type="ChEBI" id="CHEBI:58937"/>
    </ligand>
</feature>
<keyword evidence="6 13" id="KW-0479">Metal-binding</keyword>
<dbReference type="GO" id="GO:0005829">
    <property type="term" value="C:cytosol"/>
    <property type="evidence" value="ECO:0007669"/>
    <property type="project" value="TreeGrafter"/>
</dbReference>
<feature type="binding site" evidence="11">
    <location>
        <position position="484"/>
    </location>
    <ligand>
        <name>substrate</name>
    </ligand>
</feature>
<dbReference type="InterPro" id="IPR033247">
    <property type="entry name" value="Transketolase_fam"/>
</dbReference>
<evidence type="ECO:0000256" key="1">
    <source>
        <dbReference type="ARBA" id="ARBA00001941"/>
    </source>
</evidence>
<evidence type="ECO:0000256" key="4">
    <source>
        <dbReference type="ARBA" id="ARBA00013152"/>
    </source>
</evidence>
<comment type="cofactor">
    <cofactor evidence="15">
        <name>Mg(2+)</name>
        <dbReference type="ChEBI" id="CHEBI:18420"/>
    </cofactor>
    <cofactor evidence="15">
        <name>Ca(2+)</name>
        <dbReference type="ChEBI" id="CHEBI:29108"/>
    </cofactor>
    <cofactor evidence="15">
        <name>Mn(2+)</name>
        <dbReference type="ChEBI" id="CHEBI:29035"/>
    </cofactor>
    <cofactor evidence="15">
        <name>Co(2+)</name>
        <dbReference type="ChEBI" id="CHEBI:48828"/>
    </cofactor>
    <text evidence="15">Binds 1 Mg(2+) ion per subunit. Can also utilize other divalent metal cations, such as Ca(2+), Mn(2+) and Co(2+).</text>
</comment>
<dbReference type="PANTHER" id="PTHR43522:SF2">
    <property type="entry name" value="TRANSKETOLASE 1-RELATED"/>
    <property type="match status" value="1"/>
</dbReference>
<sequence>MTFSAFSSKDSLAINTIRTLAADVVQKANSGHPGAPMGCAPMAHALFSRFFTTSPSNPKWANRDRFVLSNGHACALQYIMLHLLGYPLSMDDLKAFRQLDSLTPGHPEAGWTPGVELTTGPLGQGISSAVGLAIAEAHLAAHFNRPGYELFNNYTYVILGDGCLQEGVASEACSLAGHLKLGKLIALYDDNHVSIDGDTNLGFTEDVNKRFESYGWHTLVVSDGDADQPSSIAEAIAAAQKVTDKPTIIKIRTTIGFGSTKAGSDKVHGAPLGAQDITQLKQKLGFNPEATFHVPAEVYELYKEVNKRGTDAEAAWNALFAKYKQAFPELAAEFERRRESKPHPDLLKYLPKYTPADAPVATRKLSELVLNAIADHVPELIGGSADLTGSNLTRWKTAKDFQAPSTGLGDYSGRYIRFGVREHAMAAICNGLHAYGFFVPFGATFLNFISYAVGASRLSALSHHQVIYIMTHDSIGLGEDGPTHQPIETVAMLRATPNTLTFRPADGNEVSGAYYAALTNTKSPSVLALSRQNVPQLEGTSIEAVLKGGYVVKENEAAKITLIGTGTELSLAVDAAKALEAAGTPARVVSMPCTTLFDKQPQAYREQVLRDGKIPAVSVEALGTFGWDKYAHASVGLTTFGASGPAPQVYKKFGITVEGVVDKANKVIAYYAGKQVPAKLLPF</sequence>
<dbReference type="PANTHER" id="PTHR43522">
    <property type="entry name" value="TRANSKETOLASE"/>
    <property type="match status" value="1"/>
</dbReference>
<feature type="binding site" evidence="13">
    <location>
        <position position="191"/>
    </location>
    <ligand>
        <name>Mg(2+)</name>
        <dbReference type="ChEBI" id="CHEBI:18420"/>
    </ligand>
</feature>